<dbReference type="Pfam" id="PF02515">
    <property type="entry name" value="CoA_transf_3"/>
    <property type="match status" value="1"/>
</dbReference>
<dbReference type="Gene3D" id="3.30.1540.10">
    <property type="entry name" value="formyl-coa transferase, domain 3"/>
    <property type="match status" value="1"/>
</dbReference>
<comment type="caution">
    <text evidence="2">The sequence shown here is derived from an EMBL/GenBank/DDBJ whole genome shotgun (WGS) entry which is preliminary data.</text>
</comment>
<reference evidence="2 3" key="1">
    <citation type="submission" date="2020-04" db="EMBL/GenBank/DDBJ databases">
        <authorList>
            <person name="Klaysubun C."/>
            <person name="Duangmal K."/>
            <person name="Lipun K."/>
        </authorList>
    </citation>
    <scope>NUCLEOTIDE SEQUENCE [LARGE SCALE GENOMIC DNA]</scope>
    <source>
        <strain evidence="2 3">K10HN5</strain>
    </source>
</reference>
<dbReference type="Gene3D" id="3.40.50.10540">
    <property type="entry name" value="Crotonobetainyl-coa:carnitine coa-transferase, domain 1"/>
    <property type="match status" value="1"/>
</dbReference>
<proteinExistence type="predicted"/>
<dbReference type="EMBL" id="JAAXLA010000031">
    <property type="protein sequence ID" value="NMH99077.1"/>
    <property type="molecule type" value="Genomic_DNA"/>
</dbReference>
<dbReference type="GO" id="GO:0016740">
    <property type="term" value="F:transferase activity"/>
    <property type="evidence" value="ECO:0007669"/>
    <property type="project" value="UniProtKB-KW"/>
</dbReference>
<organism evidence="2 3">
    <name type="scientific">Pseudonocardia acidicola</name>
    <dbReference type="NCBI Taxonomy" id="2724939"/>
    <lineage>
        <taxon>Bacteria</taxon>
        <taxon>Bacillati</taxon>
        <taxon>Actinomycetota</taxon>
        <taxon>Actinomycetes</taxon>
        <taxon>Pseudonocardiales</taxon>
        <taxon>Pseudonocardiaceae</taxon>
        <taxon>Pseudonocardia</taxon>
    </lineage>
</organism>
<dbReference type="InterPro" id="IPR050483">
    <property type="entry name" value="CoA-transferase_III_domain"/>
</dbReference>
<dbReference type="Proteomes" id="UP000820669">
    <property type="component" value="Unassembled WGS sequence"/>
</dbReference>
<dbReference type="InterPro" id="IPR023606">
    <property type="entry name" value="CoA-Trfase_III_dom_1_sf"/>
</dbReference>
<dbReference type="SUPFAM" id="SSF89796">
    <property type="entry name" value="CoA-transferase family III (CaiB/BaiF)"/>
    <property type="match status" value="1"/>
</dbReference>
<protein>
    <submittedName>
        <fullName evidence="2">CoA transferase</fullName>
    </submittedName>
</protein>
<dbReference type="PANTHER" id="PTHR48207">
    <property type="entry name" value="SUCCINATE--HYDROXYMETHYLGLUTARATE COA-TRANSFERASE"/>
    <property type="match status" value="1"/>
</dbReference>
<dbReference type="RefSeq" id="WP_169382524.1">
    <property type="nucleotide sequence ID" value="NZ_JAAXLA010000031.1"/>
</dbReference>
<dbReference type="PANTHER" id="PTHR48207:SF4">
    <property type="entry name" value="BLL6097 PROTEIN"/>
    <property type="match status" value="1"/>
</dbReference>
<keyword evidence="1 2" id="KW-0808">Transferase</keyword>
<name>A0ABX1SDZ7_9PSEU</name>
<evidence type="ECO:0000313" key="2">
    <source>
        <dbReference type="EMBL" id="NMH99077.1"/>
    </source>
</evidence>
<accession>A0ABX1SDZ7</accession>
<evidence type="ECO:0000256" key="1">
    <source>
        <dbReference type="ARBA" id="ARBA00022679"/>
    </source>
</evidence>
<keyword evidence="3" id="KW-1185">Reference proteome</keyword>
<dbReference type="InterPro" id="IPR044855">
    <property type="entry name" value="CoA-Trfase_III_dom3_sf"/>
</dbReference>
<gene>
    <name evidence="2" type="ORF">HF526_17430</name>
</gene>
<dbReference type="InterPro" id="IPR003673">
    <property type="entry name" value="CoA-Trfase_fam_III"/>
</dbReference>
<sequence>MPGGPLAGVRVLDVTSTFMGPYCTLLMAQMGAEVLKVEPPAGDLVRYVGDRRGTGMGPIFLNANRGKRSIVLDLAHPEGRDLLGRLAAEHDVFVHNVRPAAEKKLAISYADIAAINPAVVYCALYGFSSAGPYHGQPAYDDVIQAASGLAAAQGSTGPPEYVRTVVADKVAALMALGAINAALYHRAATGVGQAVEVPMLETLVGFTMLDQQGGYVYDPPAGPTGYARTSSPHRRPYRTADGHLSTMIYTDQHWRSFFGLIGRPELADDPRNATITARTDHIDELYELVATELATRTTEQWRTALEQAGIPVMPVNSLPEVFDDAHIVAAELFEQVEHPTEGMLRLARAAVGFSASGHGEVRPGPRLGEHTEEVLAGLGLDAADITRLTTAGACAPRRGGAPPPPPAD</sequence>
<evidence type="ECO:0000313" key="3">
    <source>
        <dbReference type="Proteomes" id="UP000820669"/>
    </source>
</evidence>